<evidence type="ECO:0000313" key="2">
    <source>
        <dbReference type="EMBL" id="MEQ2293971.1"/>
    </source>
</evidence>
<dbReference type="Proteomes" id="UP001469553">
    <property type="component" value="Unassembled WGS sequence"/>
</dbReference>
<reference evidence="2 3" key="1">
    <citation type="submission" date="2021-06" db="EMBL/GenBank/DDBJ databases">
        <authorList>
            <person name="Palmer J.M."/>
        </authorList>
    </citation>
    <scope>NUCLEOTIDE SEQUENCE [LARGE SCALE GENOMIC DNA]</scope>
    <source>
        <strain evidence="2 3">AS_MEX2019</strain>
        <tissue evidence="2">Muscle</tissue>
    </source>
</reference>
<gene>
    <name evidence="2" type="ORF">AMECASPLE_039088</name>
</gene>
<accession>A0ABV0YKG6</accession>
<keyword evidence="3" id="KW-1185">Reference proteome</keyword>
<evidence type="ECO:0000313" key="3">
    <source>
        <dbReference type="Proteomes" id="UP001469553"/>
    </source>
</evidence>
<keyword evidence="1" id="KW-0472">Membrane</keyword>
<comment type="caution">
    <text evidence="2">The sequence shown here is derived from an EMBL/GenBank/DDBJ whole genome shotgun (WGS) entry which is preliminary data.</text>
</comment>
<feature type="transmembrane region" description="Helical" evidence="1">
    <location>
        <begin position="67"/>
        <end position="87"/>
    </location>
</feature>
<proteinExistence type="predicted"/>
<evidence type="ECO:0000256" key="1">
    <source>
        <dbReference type="SAM" id="Phobius"/>
    </source>
</evidence>
<dbReference type="EMBL" id="JAHRIP010035972">
    <property type="protein sequence ID" value="MEQ2293971.1"/>
    <property type="molecule type" value="Genomic_DNA"/>
</dbReference>
<keyword evidence="1" id="KW-0812">Transmembrane</keyword>
<name>A0ABV0YKG6_9TELE</name>
<organism evidence="2 3">
    <name type="scientific">Ameca splendens</name>
    <dbReference type="NCBI Taxonomy" id="208324"/>
    <lineage>
        <taxon>Eukaryota</taxon>
        <taxon>Metazoa</taxon>
        <taxon>Chordata</taxon>
        <taxon>Craniata</taxon>
        <taxon>Vertebrata</taxon>
        <taxon>Euteleostomi</taxon>
        <taxon>Actinopterygii</taxon>
        <taxon>Neopterygii</taxon>
        <taxon>Teleostei</taxon>
        <taxon>Neoteleostei</taxon>
        <taxon>Acanthomorphata</taxon>
        <taxon>Ovalentaria</taxon>
        <taxon>Atherinomorphae</taxon>
        <taxon>Cyprinodontiformes</taxon>
        <taxon>Goodeidae</taxon>
        <taxon>Ameca</taxon>
    </lineage>
</organism>
<protein>
    <submittedName>
        <fullName evidence="2">Uncharacterized protein</fullName>
    </submittedName>
</protein>
<sequence>MNIIFSKPFHCSSLSCLKVSIHLPINFNMPIEVKHPRRMMFFGKLQTQLLLTDFSAKSLDLCRSFRLALGLLAAFLINILFAQPVSLGGPPCLGKFSVDLRHSEFGILF</sequence>
<keyword evidence="1" id="KW-1133">Transmembrane helix</keyword>